<keyword evidence="1 2" id="KW-0727">SH2 domain</keyword>
<dbReference type="InterPro" id="IPR000980">
    <property type="entry name" value="SH2"/>
</dbReference>
<dbReference type="PROSITE" id="PS50001">
    <property type="entry name" value="SH2"/>
    <property type="match status" value="1"/>
</dbReference>
<feature type="domain" description="SH2" evidence="4">
    <location>
        <begin position="33"/>
        <end position="71"/>
    </location>
</feature>
<dbReference type="Pfam" id="PF00017">
    <property type="entry name" value="SH2"/>
    <property type="match status" value="1"/>
</dbReference>
<evidence type="ECO:0000256" key="2">
    <source>
        <dbReference type="PROSITE-ProRule" id="PRU00191"/>
    </source>
</evidence>
<dbReference type="AlphaFoldDB" id="A0AAD8ZW61"/>
<accession>A0AAD8ZW61</accession>
<feature type="compositionally biased region" description="Pro residues" evidence="3">
    <location>
        <begin position="157"/>
        <end position="177"/>
    </location>
</feature>
<feature type="non-terminal residue" evidence="5">
    <location>
        <position position="1"/>
    </location>
</feature>
<dbReference type="EMBL" id="JAROKS010000002">
    <property type="protein sequence ID" value="KAK1806065.1"/>
    <property type="molecule type" value="Genomic_DNA"/>
</dbReference>
<dbReference type="SMART" id="SM00252">
    <property type="entry name" value="SH2"/>
    <property type="match status" value="1"/>
</dbReference>
<organism evidence="5 6">
    <name type="scientific">Electrophorus voltai</name>
    <dbReference type="NCBI Taxonomy" id="2609070"/>
    <lineage>
        <taxon>Eukaryota</taxon>
        <taxon>Metazoa</taxon>
        <taxon>Chordata</taxon>
        <taxon>Craniata</taxon>
        <taxon>Vertebrata</taxon>
        <taxon>Euteleostomi</taxon>
        <taxon>Actinopterygii</taxon>
        <taxon>Neopterygii</taxon>
        <taxon>Teleostei</taxon>
        <taxon>Ostariophysi</taxon>
        <taxon>Gymnotiformes</taxon>
        <taxon>Gymnotoidei</taxon>
        <taxon>Gymnotidae</taxon>
        <taxon>Electrophorus</taxon>
    </lineage>
</organism>
<dbReference type="Gene3D" id="3.30.505.10">
    <property type="entry name" value="SH2 domain"/>
    <property type="match status" value="1"/>
</dbReference>
<name>A0AAD8ZW61_9TELE</name>
<feature type="compositionally biased region" description="Polar residues" evidence="3">
    <location>
        <begin position="217"/>
        <end position="226"/>
    </location>
</feature>
<dbReference type="PANTHER" id="PTHR14388">
    <property type="entry name" value="T CELL-SPECIFIC ADAPTER PROTEIN TSAD"/>
    <property type="match status" value="1"/>
</dbReference>
<protein>
    <recommendedName>
        <fullName evidence="4">SH2 domain-containing protein</fullName>
    </recommendedName>
</protein>
<reference evidence="5" key="1">
    <citation type="submission" date="2023-03" db="EMBL/GenBank/DDBJ databases">
        <title>Electrophorus voltai genome.</title>
        <authorList>
            <person name="Bian C."/>
        </authorList>
    </citation>
    <scope>NUCLEOTIDE SEQUENCE</scope>
    <source>
        <strain evidence="5">CB-2022</strain>
        <tissue evidence="5">Muscle</tissue>
    </source>
</reference>
<dbReference type="GO" id="GO:0005737">
    <property type="term" value="C:cytoplasm"/>
    <property type="evidence" value="ECO:0007669"/>
    <property type="project" value="TreeGrafter"/>
</dbReference>
<proteinExistence type="predicted"/>
<comment type="caution">
    <text evidence="5">The sequence shown here is derived from an EMBL/GenBank/DDBJ whole genome shotgun (WGS) entry which is preliminary data.</text>
</comment>
<evidence type="ECO:0000256" key="3">
    <source>
        <dbReference type="SAM" id="MobiDB-lite"/>
    </source>
</evidence>
<gene>
    <name evidence="5" type="ORF">P4O66_013110</name>
</gene>
<feature type="region of interest" description="Disordered" evidence="3">
    <location>
        <begin position="254"/>
        <end position="313"/>
    </location>
</feature>
<evidence type="ECO:0000256" key="1">
    <source>
        <dbReference type="ARBA" id="ARBA00022999"/>
    </source>
</evidence>
<keyword evidence="6" id="KW-1185">Reference proteome</keyword>
<dbReference type="Proteomes" id="UP001239994">
    <property type="component" value="Unassembled WGS sequence"/>
</dbReference>
<evidence type="ECO:0000313" key="5">
    <source>
        <dbReference type="EMBL" id="KAK1806065.1"/>
    </source>
</evidence>
<dbReference type="SUPFAM" id="SSF55550">
    <property type="entry name" value="SH2 domain"/>
    <property type="match status" value="1"/>
</dbReference>
<evidence type="ECO:0000259" key="4">
    <source>
        <dbReference type="PROSITE" id="PS50001"/>
    </source>
</evidence>
<sequence length="313" mass="33981">VMAGAQDGHEAVVSWFTESQQSCIVKNGIIPEWFHGIISRKVTEEMLMTKPPGNFLIRVSESRIGYTLSYRTPYASGTEICPDNHTQAIPNPQADILEGRRPRLPKHPNISLPPVPNLGPNVSKLPATAPSLPARLYPCLETDLGALTLQDMGCPLKPVPKSTPRPIDTPLPVPPRSFSPKSEVLSTSAGDRQKQLAAGCLEWPLPSSGMQPEDSQKSQVEPKSTRISLAQCRKLFQRKKNHSEEHTYTEINDNVVEKGAGGDSNHQKLSGGLHGNAPHAGKEPSAQAVVNSGSATGMLPEEYFNPPPFAPHY</sequence>
<evidence type="ECO:0000313" key="6">
    <source>
        <dbReference type="Proteomes" id="UP001239994"/>
    </source>
</evidence>
<feature type="region of interest" description="Disordered" evidence="3">
    <location>
        <begin position="157"/>
        <end position="226"/>
    </location>
</feature>
<dbReference type="PANTHER" id="PTHR14388:SF3">
    <property type="entry name" value="HEMATOPOIETIC SH2 DOMAIN-CONTAINING PROTEIN"/>
    <property type="match status" value="1"/>
</dbReference>
<dbReference type="InterPro" id="IPR036860">
    <property type="entry name" value="SH2_dom_sf"/>
</dbReference>